<dbReference type="OrthoDB" id="6335000at2"/>
<dbReference type="Pfam" id="PF06776">
    <property type="entry name" value="IalB"/>
    <property type="match status" value="1"/>
</dbReference>
<name>A0A420EDC6_9ALTE</name>
<keyword evidence="1" id="KW-0732">Signal</keyword>
<dbReference type="InterPro" id="IPR010642">
    <property type="entry name" value="Invasion_prot_B"/>
</dbReference>
<gene>
    <name evidence="2" type="ORF">DBZ36_10095</name>
</gene>
<organism evidence="2 3">
    <name type="scientific">Alginatibacterium sediminis</name>
    <dbReference type="NCBI Taxonomy" id="2164068"/>
    <lineage>
        <taxon>Bacteria</taxon>
        <taxon>Pseudomonadati</taxon>
        <taxon>Pseudomonadota</taxon>
        <taxon>Gammaproteobacteria</taxon>
        <taxon>Alteromonadales</taxon>
        <taxon>Alteromonadaceae</taxon>
        <taxon>Alginatibacterium</taxon>
    </lineage>
</organism>
<dbReference type="AlphaFoldDB" id="A0A420EDC6"/>
<evidence type="ECO:0000313" key="3">
    <source>
        <dbReference type="Proteomes" id="UP000286482"/>
    </source>
</evidence>
<accession>A0A420EDC6</accession>
<comment type="caution">
    <text evidence="2">The sequence shown here is derived from an EMBL/GenBank/DDBJ whole genome shotgun (WGS) entry which is preliminary data.</text>
</comment>
<feature type="chain" id="PRO_5019558219" description="Invasion associated locus B family protein" evidence="1">
    <location>
        <begin position="19"/>
        <end position="159"/>
    </location>
</feature>
<dbReference type="RefSeq" id="WP_120354819.1">
    <property type="nucleotide sequence ID" value="NZ_RAQO01000005.1"/>
</dbReference>
<reference evidence="2 3" key="1">
    <citation type="submission" date="2018-09" db="EMBL/GenBank/DDBJ databases">
        <authorList>
            <person name="Wang Z."/>
        </authorList>
    </citation>
    <scope>NUCLEOTIDE SEQUENCE [LARGE SCALE GENOMIC DNA]</scope>
    <source>
        <strain evidence="2 3">ALS 81</strain>
    </source>
</reference>
<dbReference type="InterPro" id="IPR038696">
    <property type="entry name" value="IalB_sf"/>
</dbReference>
<evidence type="ECO:0008006" key="4">
    <source>
        <dbReference type="Google" id="ProtNLM"/>
    </source>
</evidence>
<keyword evidence="3" id="KW-1185">Reference proteome</keyword>
<protein>
    <recommendedName>
        <fullName evidence="4">Invasion associated locus B family protein</fullName>
    </recommendedName>
</protein>
<evidence type="ECO:0000313" key="2">
    <source>
        <dbReference type="EMBL" id="RKF18739.1"/>
    </source>
</evidence>
<dbReference type="Gene3D" id="2.60.40.1880">
    <property type="entry name" value="Invasion associated locus B (IalB) protein"/>
    <property type="match status" value="1"/>
</dbReference>
<feature type="signal peptide" evidence="1">
    <location>
        <begin position="1"/>
        <end position="18"/>
    </location>
</feature>
<proteinExistence type="predicted"/>
<dbReference type="EMBL" id="RAQO01000005">
    <property type="protein sequence ID" value="RKF18739.1"/>
    <property type="molecule type" value="Genomic_DNA"/>
</dbReference>
<sequence>MPILIILTLSLFNSFAFAEQELEPVWKSSCDQQQRCNATLPVVVENQGQKRVVAGLTYLYNPPGDILRIRFSPKATRGAGIGLKVDQNKALQLPISNCDDKVCEVNIAVDTQLLNELRGGQWMLLAYQENTKQRTLPIQIFGFNAVYEQWNQAREKPTH</sequence>
<dbReference type="Proteomes" id="UP000286482">
    <property type="component" value="Unassembled WGS sequence"/>
</dbReference>
<evidence type="ECO:0000256" key="1">
    <source>
        <dbReference type="SAM" id="SignalP"/>
    </source>
</evidence>